<evidence type="ECO:0000256" key="11">
    <source>
        <dbReference type="ARBA" id="ARBA00023014"/>
    </source>
</evidence>
<dbReference type="GO" id="GO:0051537">
    <property type="term" value="F:2 iron, 2 sulfur cluster binding"/>
    <property type="evidence" value="ECO:0007669"/>
    <property type="project" value="UniProtKB-KW"/>
</dbReference>
<evidence type="ECO:0000256" key="2">
    <source>
        <dbReference type="ARBA" id="ARBA00004141"/>
    </source>
</evidence>
<dbReference type="Pfam" id="PF01794">
    <property type="entry name" value="Ferric_reduct"/>
    <property type="match status" value="1"/>
</dbReference>
<dbReference type="GO" id="GO:0016020">
    <property type="term" value="C:membrane"/>
    <property type="evidence" value="ECO:0007669"/>
    <property type="project" value="UniProtKB-SubCell"/>
</dbReference>
<dbReference type="AlphaFoldDB" id="A0A6J6P647"/>
<dbReference type="GO" id="GO:0046872">
    <property type="term" value="F:metal ion binding"/>
    <property type="evidence" value="ECO:0007669"/>
    <property type="project" value="UniProtKB-KW"/>
</dbReference>
<dbReference type="PANTHER" id="PTHR47354:SF8">
    <property type="entry name" value="1,2-PHENYLACETYL-COA EPOXIDASE, SUBUNIT E"/>
    <property type="match status" value="1"/>
</dbReference>
<feature type="transmembrane region" description="Helical" evidence="13">
    <location>
        <begin position="163"/>
        <end position="183"/>
    </location>
</feature>
<dbReference type="Pfam" id="PF08022">
    <property type="entry name" value="FAD_binding_8"/>
    <property type="match status" value="1"/>
</dbReference>
<keyword evidence="9" id="KW-0560">Oxidoreductase</keyword>
<feature type="transmembrane region" description="Helical" evidence="13">
    <location>
        <begin position="132"/>
        <end position="151"/>
    </location>
</feature>
<keyword evidence="3" id="KW-0285">Flavoprotein</keyword>
<keyword evidence="12 13" id="KW-0472">Membrane</keyword>
<dbReference type="InterPro" id="IPR050415">
    <property type="entry name" value="MRET"/>
</dbReference>
<keyword evidence="5" id="KW-0001">2Fe-2S</keyword>
<evidence type="ECO:0000256" key="5">
    <source>
        <dbReference type="ARBA" id="ARBA00022714"/>
    </source>
</evidence>
<dbReference type="EMBL" id="CAEZXH010000093">
    <property type="protein sequence ID" value="CAB4692153.1"/>
    <property type="molecule type" value="Genomic_DNA"/>
</dbReference>
<evidence type="ECO:0000256" key="3">
    <source>
        <dbReference type="ARBA" id="ARBA00022630"/>
    </source>
</evidence>
<proteinExistence type="predicted"/>
<dbReference type="InterPro" id="IPR017938">
    <property type="entry name" value="Riboflavin_synthase-like_b-brl"/>
</dbReference>
<name>A0A6J6P647_9ZZZZ</name>
<keyword evidence="8 13" id="KW-1133">Transmembrane helix</keyword>
<keyword evidence="7" id="KW-0274">FAD</keyword>
<dbReference type="InterPro" id="IPR017927">
    <property type="entry name" value="FAD-bd_FR_type"/>
</dbReference>
<evidence type="ECO:0000256" key="6">
    <source>
        <dbReference type="ARBA" id="ARBA00022723"/>
    </source>
</evidence>
<evidence type="ECO:0000256" key="13">
    <source>
        <dbReference type="SAM" id="Phobius"/>
    </source>
</evidence>
<feature type="transmembrane region" description="Helical" evidence="13">
    <location>
        <begin position="45"/>
        <end position="71"/>
    </location>
</feature>
<dbReference type="Gene3D" id="2.40.30.10">
    <property type="entry name" value="Translation factors"/>
    <property type="match status" value="1"/>
</dbReference>
<dbReference type="SUPFAM" id="SSF52343">
    <property type="entry name" value="Ferredoxin reductase-like, C-terminal NADP-linked domain"/>
    <property type="match status" value="1"/>
</dbReference>
<feature type="transmembrane region" description="Helical" evidence="13">
    <location>
        <begin position="12"/>
        <end position="33"/>
    </location>
</feature>
<evidence type="ECO:0000259" key="14">
    <source>
        <dbReference type="PROSITE" id="PS51384"/>
    </source>
</evidence>
<keyword evidence="10" id="KW-0408">Iron</keyword>
<dbReference type="Gene3D" id="3.40.50.80">
    <property type="entry name" value="Nucleotide-binding domain of ferredoxin-NADP reductase (FNR) module"/>
    <property type="match status" value="1"/>
</dbReference>
<reference evidence="16" key="1">
    <citation type="submission" date="2020-05" db="EMBL/GenBank/DDBJ databases">
        <authorList>
            <person name="Chiriac C."/>
            <person name="Salcher M."/>
            <person name="Ghai R."/>
            <person name="Kavagutti S V."/>
        </authorList>
    </citation>
    <scope>NUCLEOTIDE SEQUENCE</scope>
</reference>
<dbReference type="InterPro" id="IPR039261">
    <property type="entry name" value="FNR_nucleotide-bd"/>
</dbReference>
<dbReference type="PANTHER" id="PTHR47354">
    <property type="entry name" value="NADH OXIDOREDUCTASE HCR"/>
    <property type="match status" value="1"/>
</dbReference>
<evidence type="ECO:0000256" key="8">
    <source>
        <dbReference type="ARBA" id="ARBA00022989"/>
    </source>
</evidence>
<evidence type="ECO:0000313" key="15">
    <source>
        <dbReference type="EMBL" id="CAB4607948.1"/>
    </source>
</evidence>
<dbReference type="InterPro" id="IPR013112">
    <property type="entry name" value="FAD-bd_8"/>
</dbReference>
<dbReference type="InterPro" id="IPR013130">
    <property type="entry name" value="Fe3_Rdtase_TM_dom"/>
</dbReference>
<keyword evidence="11" id="KW-0411">Iron-sulfur</keyword>
<dbReference type="InterPro" id="IPR001433">
    <property type="entry name" value="OxRdtase_FAD/NAD-bd"/>
</dbReference>
<evidence type="ECO:0000256" key="10">
    <source>
        <dbReference type="ARBA" id="ARBA00023004"/>
    </source>
</evidence>
<dbReference type="Pfam" id="PF00175">
    <property type="entry name" value="NAD_binding_1"/>
    <property type="match status" value="1"/>
</dbReference>
<dbReference type="GO" id="GO:0050660">
    <property type="term" value="F:flavin adenine dinucleotide binding"/>
    <property type="evidence" value="ECO:0007669"/>
    <property type="project" value="TreeGrafter"/>
</dbReference>
<evidence type="ECO:0000256" key="12">
    <source>
        <dbReference type="ARBA" id="ARBA00023136"/>
    </source>
</evidence>
<accession>A0A6J6P647</accession>
<comment type="subcellular location">
    <subcellularLocation>
        <location evidence="2">Membrane</location>
        <topology evidence="2">Multi-pass membrane protein</topology>
    </subcellularLocation>
</comment>
<evidence type="ECO:0000313" key="16">
    <source>
        <dbReference type="EMBL" id="CAB4692153.1"/>
    </source>
</evidence>
<dbReference type="CDD" id="cd06198">
    <property type="entry name" value="FNR_like_3"/>
    <property type="match status" value="1"/>
</dbReference>
<evidence type="ECO:0000256" key="1">
    <source>
        <dbReference type="ARBA" id="ARBA00001974"/>
    </source>
</evidence>
<gene>
    <name evidence="15" type="ORF">UFOPK1811_01240</name>
    <name evidence="16" type="ORF">UFOPK2360_01202</name>
</gene>
<dbReference type="GO" id="GO:0016491">
    <property type="term" value="F:oxidoreductase activity"/>
    <property type="evidence" value="ECO:0007669"/>
    <property type="project" value="UniProtKB-KW"/>
</dbReference>
<evidence type="ECO:0000256" key="7">
    <source>
        <dbReference type="ARBA" id="ARBA00022827"/>
    </source>
</evidence>
<feature type="domain" description="FAD-binding FR-type" evidence="14">
    <location>
        <begin position="221"/>
        <end position="321"/>
    </location>
</feature>
<dbReference type="SUPFAM" id="SSF63380">
    <property type="entry name" value="Riboflavin synthase domain-like"/>
    <property type="match status" value="1"/>
</dbReference>
<sequence length="452" mass="50472">MAKSLTRKRAALRLDAAATITGLGLGFTLAVLVSTLSVDDVNGVYPIITTISRVAALSGSYLALVGLMMVARIPWIERAVGHDRLVLWHRKSAPYSLFLILSHVLLVALGYAATDRIRVGAELWRLVTTYPWMLPAFVAFVLFMSAGVSSYKRARAKIKYETWWTIHLYTYLGIALSFMHQIQTGVMFINHPLNRAYWIALYVIVAANIINWRVIVPLIKSVSLKLRVEKVEVEGPGIISIYVSGKNIAKLGAKGGQFFNWRFLTTDTWYQSHPFSLSAAPKHNQLRLTVKNLGDHSSSLVNLKKGTRVMVEGPYGTFTASRTDVRRPLVLIGGGVGITPIRAMIEDLPPHTSVDLIYRTSRTEDLIMKSELETLCEEKGIRLHLMAGSRSIYPLDAKTLKSLIYNVRDAEFYVCGPSTLTDAVKKSALDLKMSASRVHHEIFEYHAVLEKE</sequence>
<keyword evidence="4 13" id="KW-0812">Transmembrane</keyword>
<comment type="cofactor">
    <cofactor evidence="1">
        <name>FAD</name>
        <dbReference type="ChEBI" id="CHEBI:57692"/>
    </cofactor>
</comment>
<evidence type="ECO:0000256" key="4">
    <source>
        <dbReference type="ARBA" id="ARBA00022692"/>
    </source>
</evidence>
<organism evidence="16">
    <name type="scientific">freshwater metagenome</name>
    <dbReference type="NCBI Taxonomy" id="449393"/>
    <lineage>
        <taxon>unclassified sequences</taxon>
        <taxon>metagenomes</taxon>
        <taxon>ecological metagenomes</taxon>
    </lineage>
</organism>
<evidence type="ECO:0000256" key="9">
    <source>
        <dbReference type="ARBA" id="ARBA00023002"/>
    </source>
</evidence>
<feature type="transmembrane region" description="Helical" evidence="13">
    <location>
        <begin position="92"/>
        <end position="112"/>
    </location>
</feature>
<protein>
    <submittedName>
        <fullName evidence="16">Unannotated protein</fullName>
    </submittedName>
</protein>
<dbReference type="EMBL" id="CAEZUJ010000075">
    <property type="protein sequence ID" value="CAB4607948.1"/>
    <property type="molecule type" value="Genomic_DNA"/>
</dbReference>
<keyword evidence="6" id="KW-0479">Metal-binding</keyword>
<dbReference type="PROSITE" id="PS51384">
    <property type="entry name" value="FAD_FR"/>
    <property type="match status" value="1"/>
</dbReference>
<feature type="transmembrane region" description="Helical" evidence="13">
    <location>
        <begin position="195"/>
        <end position="216"/>
    </location>
</feature>